<protein>
    <recommendedName>
        <fullName evidence="4">Tetratricopeptide repeat protein</fullName>
    </recommendedName>
</protein>
<dbReference type="AlphaFoldDB" id="A0A919IT02"/>
<dbReference type="EMBL" id="BOMH01000057">
    <property type="protein sequence ID" value="GID69058.1"/>
    <property type="molecule type" value="Genomic_DNA"/>
</dbReference>
<dbReference type="Pfam" id="PF13181">
    <property type="entry name" value="TPR_8"/>
    <property type="match status" value="1"/>
</dbReference>
<dbReference type="SUPFAM" id="SSF48452">
    <property type="entry name" value="TPR-like"/>
    <property type="match status" value="2"/>
</dbReference>
<organism evidence="2 3">
    <name type="scientific">Actinoplanes cyaneus</name>
    <dbReference type="NCBI Taxonomy" id="52696"/>
    <lineage>
        <taxon>Bacteria</taxon>
        <taxon>Bacillati</taxon>
        <taxon>Actinomycetota</taxon>
        <taxon>Actinomycetes</taxon>
        <taxon>Micromonosporales</taxon>
        <taxon>Micromonosporaceae</taxon>
        <taxon>Actinoplanes</taxon>
    </lineage>
</organism>
<dbReference type="RefSeq" id="WP_203750582.1">
    <property type="nucleotide sequence ID" value="NZ_BAAAUC010000001.1"/>
</dbReference>
<keyword evidence="3" id="KW-1185">Reference proteome</keyword>
<evidence type="ECO:0000313" key="2">
    <source>
        <dbReference type="EMBL" id="GID69058.1"/>
    </source>
</evidence>
<sequence length="923" mass="101621">MKTAEELWDVLQEAHHLPHGAAQIALVEQVMRHADGAGDPALAFYTRLFATTAYVYGGESVKSFATFSWCVADFDRNPQPYHERWTHSLLWKFKTMVNALTDFPEIPLARTYAVLDDMERRYREGGHGLQPVYKHRFLVANHVGATEEAQGWFEKWRAAPRTELSDCEGCDPGTLAWHLNSRGDYDDAVAVAAPILSGELSCTEQPQSILSELMVSYVHTGRLGEAADAHRRSYLIERANLADLNGIGDHLLFCAQTGNEARGLEILQRHIDWLDRAPSPAAGMNFAAACVALLRRLVALGHGDTLIRRAGRADVTAPALAGELTAYAAELAARFDARNGTSHQSERIAERMASEPYDVVLPLSPTARRASAPQATPVPAPRPVIAEIPAELTEEQLIDLAEKHLEEDEHERFGAALDAFAGRFPDPSDPRLAGRLWMLRGYRAGGVDAEVAIESFDKAISAYEASGDPGKVSSLRARAAFERGRSEKLDLAEVLTVVQADADYQDEHGTHRDRASAWLRLSTVYLLMDRIDEATEAGDRADRHAAESGEPRRVAHHAMLRARNRSAADRDDEAREAARAAWDFYRENGPARSSAEAATIYGQLAGDPAEVVAAMTESLSFGLPGAELVAHALRGRALMASDRVAEAIDDMVEAVAISTEQENEHSGSFARQDLAQMYRAVDRLPEAAEVAEEGLLGFERLGFTAPANDTKYMLAGIYRDLGDTARALELYRELIEVLADNPAGRGQIGEDAGDVLYRLDRDAEAALTFRAAAEALREAGDPVGELRVLRRRLAALNYADEVEEAEELIGLVTRRYEELPAELAEQPGVQWGRGIFAFEVGNLLMRRGRWAEALPHLEGAPERLRAIGAEEDADRVAGMRSEALFRSGRPVEALALMDALPEQRRIPELYDEVRQAVDRLNDR</sequence>
<evidence type="ECO:0008006" key="4">
    <source>
        <dbReference type="Google" id="ProtNLM"/>
    </source>
</evidence>
<evidence type="ECO:0000256" key="1">
    <source>
        <dbReference type="PROSITE-ProRule" id="PRU00339"/>
    </source>
</evidence>
<feature type="repeat" description="TPR" evidence="1">
    <location>
        <begin position="708"/>
        <end position="741"/>
    </location>
</feature>
<dbReference type="PROSITE" id="PS50005">
    <property type="entry name" value="TPR"/>
    <property type="match status" value="1"/>
</dbReference>
<dbReference type="InterPro" id="IPR011990">
    <property type="entry name" value="TPR-like_helical_dom_sf"/>
</dbReference>
<accession>A0A919IT02</accession>
<dbReference type="SMART" id="SM00028">
    <property type="entry name" value="TPR"/>
    <property type="match status" value="3"/>
</dbReference>
<reference evidence="2" key="1">
    <citation type="submission" date="2021-01" db="EMBL/GenBank/DDBJ databases">
        <title>Whole genome shotgun sequence of Actinoplanes cyaneus NBRC 14990.</title>
        <authorList>
            <person name="Komaki H."/>
            <person name="Tamura T."/>
        </authorList>
    </citation>
    <scope>NUCLEOTIDE SEQUENCE</scope>
    <source>
        <strain evidence="2">NBRC 14990</strain>
    </source>
</reference>
<comment type="caution">
    <text evidence="2">The sequence shown here is derived from an EMBL/GenBank/DDBJ whole genome shotgun (WGS) entry which is preliminary data.</text>
</comment>
<dbReference type="Proteomes" id="UP000619479">
    <property type="component" value="Unassembled WGS sequence"/>
</dbReference>
<name>A0A919IT02_9ACTN</name>
<keyword evidence="1" id="KW-0802">TPR repeat</keyword>
<dbReference type="InterPro" id="IPR019734">
    <property type="entry name" value="TPR_rpt"/>
</dbReference>
<proteinExistence type="predicted"/>
<evidence type="ECO:0000313" key="3">
    <source>
        <dbReference type="Proteomes" id="UP000619479"/>
    </source>
</evidence>
<dbReference type="Gene3D" id="1.25.40.10">
    <property type="entry name" value="Tetratricopeptide repeat domain"/>
    <property type="match status" value="2"/>
</dbReference>
<gene>
    <name evidence="2" type="ORF">Acy02nite_69390</name>
</gene>